<gene>
    <name evidence="7 8" type="primary">rplR</name>
    <name evidence="8" type="ORF">GCM10011514_00710</name>
</gene>
<comment type="caution">
    <text evidence="8">The sequence shown here is derived from an EMBL/GenBank/DDBJ whole genome shotgun (WGS) entry which is preliminary data.</text>
</comment>
<evidence type="ECO:0000313" key="8">
    <source>
        <dbReference type="EMBL" id="GGD40514.1"/>
    </source>
</evidence>
<reference evidence="8" key="1">
    <citation type="journal article" date="2014" name="Int. J. Syst. Evol. Microbiol.">
        <title>Complete genome sequence of Corynebacterium casei LMG S-19264T (=DSM 44701T), isolated from a smear-ripened cheese.</title>
        <authorList>
            <consortium name="US DOE Joint Genome Institute (JGI-PGF)"/>
            <person name="Walter F."/>
            <person name="Albersmeier A."/>
            <person name="Kalinowski J."/>
            <person name="Ruckert C."/>
        </authorList>
    </citation>
    <scope>NUCLEOTIDE SEQUENCE</scope>
    <source>
        <strain evidence="8">CGMCC 1.15958</strain>
    </source>
</reference>
<organism evidence="8 9">
    <name type="scientific">Emticicia aquatilis</name>
    <dbReference type="NCBI Taxonomy" id="1537369"/>
    <lineage>
        <taxon>Bacteria</taxon>
        <taxon>Pseudomonadati</taxon>
        <taxon>Bacteroidota</taxon>
        <taxon>Cytophagia</taxon>
        <taxon>Cytophagales</taxon>
        <taxon>Leadbetterellaceae</taxon>
        <taxon>Emticicia</taxon>
    </lineage>
</organism>
<dbReference type="NCBIfam" id="TIGR00060">
    <property type="entry name" value="L18_bact"/>
    <property type="match status" value="1"/>
</dbReference>
<dbReference type="InterPro" id="IPR005484">
    <property type="entry name" value="Ribosomal_uL18_bac/plant/anim"/>
</dbReference>
<keyword evidence="5 7" id="KW-0687">Ribonucleoprotein</keyword>
<evidence type="ECO:0000256" key="2">
    <source>
        <dbReference type="ARBA" id="ARBA00022730"/>
    </source>
</evidence>
<dbReference type="GO" id="GO:0008097">
    <property type="term" value="F:5S rRNA binding"/>
    <property type="evidence" value="ECO:0007669"/>
    <property type="project" value="TreeGrafter"/>
</dbReference>
<evidence type="ECO:0000256" key="4">
    <source>
        <dbReference type="ARBA" id="ARBA00022980"/>
    </source>
</evidence>
<dbReference type="HAMAP" id="MF_01337_B">
    <property type="entry name" value="Ribosomal_uL18_B"/>
    <property type="match status" value="1"/>
</dbReference>
<dbReference type="RefSeq" id="WP_188763511.1">
    <property type="nucleotide sequence ID" value="NZ_BMKK01000001.1"/>
</dbReference>
<dbReference type="GO" id="GO:0022625">
    <property type="term" value="C:cytosolic large ribosomal subunit"/>
    <property type="evidence" value="ECO:0007669"/>
    <property type="project" value="TreeGrafter"/>
</dbReference>
<evidence type="ECO:0000256" key="5">
    <source>
        <dbReference type="ARBA" id="ARBA00023274"/>
    </source>
</evidence>
<comment type="function">
    <text evidence="7">This is one of the proteins that bind and probably mediate the attachment of the 5S RNA into the large ribosomal subunit, where it forms part of the central protuberance.</text>
</comment>
<name>A0A916YDK5_9BACT</name>
<proteinExistence type="inferred from homology"/>
<sequence>MSSVKTDRRQKIKWSIRNKISGTTERPRLSVFRSNTAIYAQLIDDSKGETLAAVSTTELGLKGVKIDNSKEVGKKIAEKATEKGILACVFDRNGYLYHGNIKAVAEGAREGGLKF</sequence>
<dbReference type="InterPro" id="IPR057268">
    <property type="entry name" value="Ribosomal_L18"/>
</dbReference>
<dbReference type="GO" id="GO:0006412">
    <property type="term" value="P:translation"/>
    <property type="evidence" value="ECO:0007669"/>
    <property type="project" value="UniProtKB-UniRule"/>
</dbReference>
<evidence type="ECO:0000256" key="1">
    <source>
        <dbReference type="ARBA" id="ARBA00007116"/>
    </source>
</evidence>
<keyword evidence="2 7" id="KW-0699">rRNA-binding</keyword>
<dbReference type="PANTHER" id="PTHR12899:SF3">
    <property type="entry name" value="LARGE RIBOSOMAL SUBUNIT PROTEIN UL18M"/>
    <property type="match status" value="1"/>
</dbReference>
<dbReference type="GO" id="GO:0003735">
    <property type="term" value="F:structural constituent of ribosome"/>
    <property type="evidence" value="ECO:0007669"/>
    <property type="project" value="InterPro"/>
</dbReference>
<dbReference type="Gene3D" id="3.30.420.100">
    <property type="match status" value="1"/>
</dbReference>
<keyword evidence="3 7" id="KW-0694">RNA-binding</keyword>
<dbReference type="AlphaFoldDB" id="A0A916YDK5"/>
<comment type="similarity">
    <text evidence="1 7">Belongs to the universal ribosomal protein uL18 family.</text>
</comment>
<dbReference type="CDD" id="cd00432">
    <property type="entry name" value="Ribosomal_L18_L5e"/>
    <property type="match status" value="1"/>
</dbReference>
<dbReference type="PANTHER" id="PTHR12899">
    <property type="entry name" value="39S RIBOSOMAL PROTEIN L18, MITOCHONDRIAL"/>
    <property type="match status" value="1"/>
</dbReference>
<dbReference type="SUPFAM" id="SSF53137">
    <property type="entry name" value="Translational machinery components"/>
    <property type="match status" value="1"/>
</dbReference>
<keyword evidence="4 7" id="KW-0689">Ribosomal protein</keyword>
<keyword evidence="9" id="KW-1185">Reference proteome</keyword>
<accession>A0A916YDK5</accession>
<protein>
    <recommendedName>
        <fullName evidence="6 7">Large ribosomal subunit protein uL18</fullName>
    </recommendedName>
</protein>
<dbReference type="EMBL" id="BMKK01000001">
    <property type="protein sequence ID" value="GGD40514.1"/>
    <property type="molecule type" value="Genomic_DNA"/>
</dbReference>
<dbReference type="Pfam" id="PF00861">
    <property type="entry name" value="Ribosomal_L18p"/>
    <property type="match status" value="1"/>
</dbReference>
<dbReference type="InterPro" id="IPR004389">
    <property type="entry name" value="Ribosomal_uL18_bac-type"/>
</dbReference>
<evidence type="ECO:0000256" key="6">
    <source>
        <dbReference type="ARBA" id="ARBA00035197"/>
    </source>
</evidence>
<dbReference type="FunFam" id="3.30.420.100:FF:000003">
    <property type="entry name" value="50S ribosomal protein L18"/>
    <property type="match status" value="1"/>
</dbReference>
<reference evidence="8" key="2">
    <citation type="submission" date="2020-09" db="EMBL/GenBank/DDBJ databases">
        <authorList>
            <person name="Sun Q."/>
            <person name="Zhou Y."/>
        </authorList>
    </citation>
    <scope>NUCLEOTIDE SEQUENCE</scope>
    <source>
        <strain evidence="8">CGMCC 1.15958</strain>
    </source>
</reference>
<dbReference type="Proteomes" id="UP000609064">
    <property type="component" value="Unassembled WGS sequence"/>
</dbReference>
<comment type="subunit">
    <text evidence="7">Part of the 50S ribosomal subunit; part of the 5S rRNA/L5/L18/L25 subcomplex. Contacts the 5S and 23S rRNAs.</text>
</comment>
<evidence type="ECO:0000256" key="3">
    <source>
        <dbReference type="ARBA" id="ARBA00022884"/>
    </source>
</evidence>
<evidence type="ECO:0000256" key="7">
    <source>
        <dbReference type="HAMAP-Rule" id="MF_01337"/>
    </source>
</evidence>
<evidence type="ECO:0000313" key="9">
    <source>
        <dbReference type="Proteomes" id="UP000609064"/>
    </source>
</evidence>